<sequence length="81" mass="9225">VTPEILRKEEYTEEADKRTPKIYVDLTKLEDKGKRPSADKICGTLSNWINDEDAEKTTLESSVILETVNLTDTTQQGQINR</sequence>
<feature type="non-terminal residue" evidence="1">
    <location>
        <position position="1"/>
    </location>
</feature>
<accession>A0ABN7VCZ3</accession>
<gene>
    <name evidence="1" type="ORF">GMARGA_LOCUS17244</name>
</gene>
<evidence type="ECO:0000313" key="2">
    <source>
        <dbReference type="Proteomes" id="UP000789901"/>
    </source>
</evidence>
<evidence type="ECO:0000313" key="1">
    <source>
        <dbReference type="EMBL" id="CAG8758911.1"/>
    </source>
</evidence>
<organism evidence="1 2">
    <name type="scientific">Gigaspora margarita</name>
    <dbReference type="NCBI Taxonomy" id="4874"/>
    <lineage>
        <taxon>Eukaryota</taxon>
        <taxon>Fungi</taxon>
        <taxon>Fungi incertae sedis</taxon>
        <taxon>Mucoromycota</taxon>
        <taxon>Glomeromycotina</taxon>
        <taxon>Glomeromycetes</taxon>
        <taxon>Diversisporales</taxon>
        <taxon>Gigasporaceae</taxon>
        <taxon>Gigaspora</taxon>
    </lineage>
</organism>
<protein>
    <submittedName>
        <fullName evidence="1">23444_t:CDS:1</fullName>
    </submittedName>
</protein>
<comment type="caution">
    <text evidence="1">The sequence shown here is derived from an EMBL/GenBank/DDBJ whole genome shotgun (WGS) entry which is preliminary data.</text>
</comment>
<keyword evidence="2" id="KW-1185">Reference proteome</keyword>
<proteinExistence type="predicted"/>
<reference evidence="1 2" key="1">
    <citation type="submission" date="2021-06" db="EMBL/GenBank/DDBJ databases">
        <authorList>
            <person name="Kallberg Y."/>
            <person name="Tangrot J."/>
            <person name="Rosling A."/>
        </authorList>
    </citation>
    <scope>NUCLEOTIDE SEQUENCE [LARGE SCALE GENOMIC DNA]</scope>
    <source>
        <strain evidence="1 2">120-4 pot B 10/14</strain>
    </source>
</reference>
<name>A0ABN7VCZ3_GIGMA</name>
<dbReference type="EMBL" id="CAJVQB010012936">
    <property type="protein sequence ID" value="CAG8758911.1"/>
    <property type="molecule type" value="Genomic_DNA"/>
</dbReference>
<dbReference type="Proteomes" id="UP000789901">
    <property type="component" value="Unassembled WGS sequence"/>
</dbReference>